<feature type="compositionally biased region" description="Polar residues" evidence="1">
    <location>
        <begin position="116"/>
        <end position="129"/>
    </location>
</feature>
<accession>A0A1R2C6F3</accession>
<organism evidence="3 4">
    <name type="scientific">Stentor coeruleus</name>
    <dbReference type="NCBI Taxonomy" id="5963"/>
    <lineage>
        <taxon>Eukaryota</taxon>
        <taxon>Sar</taxon>
        <taxon>Alveolata</taxon>
        <taxon>Ciliophora</taxon>
        <taxon>Postciliodesmatophora</taxon>
        <taxon>Heterotrichea</taxon>
        <taxon>Heterotrichida</taxon>
        <taxon>Stentoridae</taxon>
        <taxon>Stentor</taxon>
    </lineage>
</organism>
<protein>
    <submittedName>
        <fullName evidence="3">Uncharacterized protein</fullName>
    </submittedName>
</protein>
<comment type="caution">
    <text evidence="3">The sequence shown here is derived from an EMBL/GenBank/DDBJ whole genome shotgun (WGS) entry which is preliminary data.</text>
</comment>
<evidence type="ECO:0000313" key="2">
    <source>
        <dbReference type="EMBL" id="OMJ83697.1"/>
    </source>
</evidence>
<proteinExistence type="predicted"/>
<evidence type="ECO:0000313" key="4">
    <source>
        <dbReference type="Proteomes" id="UP000187209"/>
    </source>
</evidence>
<dbReference type="EMBL" id="MPUH01000267">
    <property type="protein sequence ID" value="OMJ84505.1"/>
    <property type="molecule type" value="Genomic_DNA"/>
</dbReference>
<gene>
    <name evidence="3" type="ORF">SteCoe_14394</name>
    <name evidence="2" type="ORF">SteCoe_15302</name>
</gene>
<dbReference type="AlphaFoldDB" id="A0A1R2C6F3"/>
<evidence type="ECO:0000313" key="3">
    <source>
        <dbReference type="EMBL" id="OMJ84505.1"/>
    </source>
</evidence>
<sequence>MVEFLKQKFFYKLCVVIKSKPYCYMNPSIELSPGLTLDQDISNPSPYLYVYRTIEDAINNEIHYKAKDIPMNNFGKTVVKIMCWGESIDSPKRMAFSNLHILEEVGMPKKEERYASNINSKSRASSNYHSSKRNTSRKRTPLRIASPRACKILKGKPTLRIYGSALSRPRSPKPLTVRPLVRINMNKLLVKMTKDNEKLDNEITKIEIWNKLLQLEELDTLGSSDTPPYLKKVL</sequence>
<feature type="compositionally biased region" description="Basic residues" evidence="1">
    <location>
        <begin position="130"/>
        <end position="141"/>
    </location>
</feature>
<feature type="region of interest" description="Disordered" evidence="1">
    <location>
        <begin position="115"/>
        <end position="141"/>
    </location>
</feature>
<name>A0A1R2C6F3_9CILI</name>
<reference evidence="3 4" key="1">
    <citation type="submission" date="2016-11" db="EMBL/GenBank/DDBJ databases">
        <title>The macronuclear genome of Stentor coeruleus: a giant cell with tiny introns.</title>
        <authorList>
            <person name="Slabodnick M."/>
            <person name="Ruby J.G."/>
            <person name="Reiff S.B."/>
            <person name="Swart E.C."/>
            <person name="Gosai S."/>
            <person name="Prabakaran S."/>
            <person name="Witkowska E."/>
            <person name="Larue G.E."/>
            <person name="Fisher S."/>
            <person name="Freeman R.M."/>
            <person name="Gunawardena J."/>
            <person name="Chu W."/>
            <person name="Stover N.A."/>
            <person name="Gregory B.D."/>
            <person name="Nowacki M."/>
            <person name="Derisi J."/>
            <person name="Roy S.W."/>
            <person name="Marshall W.F."/>
            <person name="Sood P."/>
        </authorList>
    </citation>
    <scope>NUCLEOTIDE SEQUENCE [LARGE SCALE GENOMIC DNA]</scope>
    <source>
        <strain evidence="3">WM001</strain>
    </source>
</reference>
<dbReference type="Proteomes" id="UP000187209">
    <property type="component" value="Unassembled WGS sequence"/>
</dbReference>
<dbReference type="EMBL" id="MPUH01000294">
    <property type="protein sequence ID" value="OMJ83697.1"/>
    <property type="molecule type" value="Genomic_DNA"/>
</dbReference>
<keyword evidence="4" id="KW-1185">Reference proteome</keyword>
<evidence type="ECO:0000256" key="1">
    <source>
        <dbReference type="SAM" id="MobiDB-lite"/>
    </source>
</evidence>
<dbReference type="OrthoDB" id="324458at2759"/>